<comment type="caution">
    <text evidence="2">The sequence shown here is derived from an EMBL/GenBank/DDBJ whole genome shotgun (WGS) entry which is preliminary data.</text>
</comment>
<evidence type="ECO:0000313" key="2">
    <source>
        <dbReference type="EMBL" id="CAE6771711.1"/>
    </source>
</evidence>
<dbReference type="EMBL" id="CAJNBJ010000017">
    <property type="protein sequence ID" value="CAE6771711.1"/>
    <property type="molecule type" value="Genomic_DNA"/>
</dbReference>
<evidence type="ECO:0000313" key="3">
    <source>
        <dbReference type="Proteomes" id="UP000675880"/>
    </source>
</evidence>
<accession>A0ABM8RU99</accession>
<organism evidence="2 3">
    <name type="scientific">Nitrospira defluvii</name>
    <dbReference type="NCBI Taxonomy" id="330214"/>
    <lineage>
        <taxon>Bacteria</taxon>
        <taxon>Pseudomonadati</taxon>
        <taxon>Nitrospirota</taxon>
        <taxon>Nitrospiria</taxon>
        <taxon>Nitrospirales</taxon>
        <taxon>Nitrospiraceae</taxon>
        <taxon>Nitrospira</taxon>
    </lineage>
</organism>
<keyword evidence="3" id="KW-1185">Reference proteome</keyword>
<evidence type="ECO:0008006" key="4">
    <source>
        <dbReference type="Google" id="ProtNLM"/>
    </source>
</evidence>
<proteinExistence type="predicted"/>
<dbReference type="Proteomes" id="UP000675880">
    <property type="component" value="Unassembled WGS sequence"/>
</dbReference>
<protein>
    <recommendedName>
        <fullName evidence="4">Lipoprotein</fullName>
    </recommendedName>
</protein>
<evidence type="ECO:0000256" key="1">
    <source>
        <dbReference type="SAM" id="Coils"/>
    </source>
</evidence>
<reference evidence="2 3" key="1">
    <citation type="submission" date="2021-02" db="EMBL/GenBank/DDBJ databases">
        <authorList>
            <person name="Han P."/>
        </authorList>
    </citation>
    <scope>NUCLEOTIDE SEQUENCE [LARGE SCALE GENOMIC DNA]</scope>
    <source>
        <strain evidence="2">Candidatus Nitrospira sp. ZN2</strain>
    </source>
</reference>
<keyword evidence="1" id="KW-0175">Coiled coil</keyword>
<gene>
    <name evidence="2" type="ORF">NSPZN2_40319</name>
</gene>
<dbReference type="RefSeq" id="WP_213043155.1">
    <property type="nucleotide sequence ID" value="NZ_CAJNBJ010000017.1"/>
</dbReference>
<name>A0ABM8RU99_9BACT</name>
<feature type="coiled-coil region" evidence="1">
    <location>
        <begin position="44"/>
        <end position="71"/>
    </location>
</feature>
<sequence length="118" mass="13479">MESVWRTRLITMLVFLVALGLSACSFVATPPAELLARNDHVALVAWYENEAARLRQKAKEMDQMVEEYRRDPERAQRMMSHGSPKVDFVQQCTILAAAYRNAEKEAENLAKSHRGFIP</sequence>
<dbReference type="PROSITE" id="PS51257">
    <property type="entry name" value="PROKAR_LIPOPROTEIN"/>
    <property type="match status" value="1"/>
</dbReference>